<keyword evidence="3" id="KW-0547">Nucleotide-binding</keyword>
<sequence>MPQYDPVSVSAPALVSTPTPTTYTLFCPSHDTSPSIARDFVATVLRARRLDALVDAATLCTSELVTNACTHAKGGDSALWLAVGARSVRVFVFDGDENPPVIRELGADVWGEGGRGLQLVHALTEGRWGTAPAVPHGLPYPDGKAVWFDLGAPGWA</sequence>
<evidence type="ECO:0000256" key="1">
    <source>
        <dbReference type="ARBA" id="ARBA00022527"/>
    </source>
</evidence>
<dbReference type="CDD" id="cd16936">
    <property type="entry name" value="HATPase_RsbW-like"/>
    <property type="match status" value="1"/>
</dbReference>
<dbReference type="GO" id="GO:0005524">
    <property type="term" value="F:ATP binding"/>
    <property type="evidence" value="ECO:0007669"/>
    <property type="project" value="UniProtKB-KW"/>
</dbReference>
<accession>A0AAE9AWP8</accession>
<dbReference type="Pfam" id="PF13581">
    <property type="entry name" value="HATPase_c_2"/>
    <property type="match status" value="1"/>
</dbReference>
<comment type="caution">
    <text evidence="3">The sequence shown here is derived from an EMBL/GenBank/DDBJ whole genome shotgun (WGS) entry which is preliminary data.</text>
</comment>
<keyword evidence="1" id="KW-0723">Serine/threonine-protein kinase</keyword>
<evidence type="ECO:0000313" key="3">
    <source>
        <dbReference type="EMBL" id="TQE22010.1"/>
    </source>
</evidence>
<dbReference type="AlphaFoldDB" id="A0AAE9AWP8"/>
<dbReference type="RefSeq" id="WP_141585373.1">
    <property type="nucleotide sequence ID" value="NZ_SPAY01000123.1"/>
</dbReference>
<dbReference type="EMBL" id="SPAZ01000287">
    <property type="protein sequence ID" value="TQE22010.1"/>
    <property type="molecule type" value="Genomic_DNA"/>
</dbReference>
<organism evidence="3 4">
    <name type="scientific">Streptomyces ipomoeae</name>
    <dbReference type="NCBI Taxonomy" id="103232"/>
    <lineage>
        <taxon>Bacteria</taxon>
        <taxon>Bacillati</taxon>
        <taxon>Actinomycetota</taxon>
        <taxon>Actinomycetes</taxon>
        <taxon>Kitasatosporales</taxon>
        <taxon>Streptomycetaceae</taxon>
        <taxon>Streptomyces</taxon>
    </lineage>
</organism>
<protein>
    <submittedName>
        <fullName evidence="3">ATP-binding protein</fullName>
    </submittedName>
</protein>
<dbReference type="Gene3D" id="3.30.565.10">
    <property type="entry name" value="Histidine kinase-like ATPase, C-terminal domain"/>
    <property type="match status" value="1"/>
</dbReference>
<dbReference type="InterPro" id="IPR036890">
    <property type="entry name" value="HATPase_C_sf"/>
</dbReference>
<dbReference type="PANTHER" id="PTHR35526">
    <property type="entry name" value="ANTI-SIGMA-F FACTOR RSBW-RELATED"/>
    <property type="match status" value="1"/>
</dbReference>
<dbReference type="Proteomes" id="UP000318720">
    <property type="component" value="Unassembled WGS sequence"/>
</dbReference>
<evidence type="ECO:0000259" key="2">
    <source>
        <dbReference type="Pfam" id="PF13581"/>
    </source>
</evidence>
<feature type="domain" description="Histidine kinase/HSP90-like ATPase" evidence="2">
    <location>
        <begin position="36"/>
        <end position="124"/>
    </location>
</feature>
<proteinExistence type="predicted"/>
<name>A0AAE9AWP8_9ACTN</name>
<dbReference type="InterPro" id="IPR050267">
    <property type="entry name" value="Anti-sigma-factor_SerPK"/>
</dbReference>
<dbReference type="SUPFAM" id="SSF55874">
    <property type="entry name" value="ATPase domain of HSP90 chaperone/DNA topoisomerase II/histidine kinase"/>
    <property type="match status" value="1"/>
</dbReference>
<dbReference type="InterPro" id="IPR003594">
    <property type="entry name" value="HATPase_dom"/>
</dbReference>
<keyword evidence="3" id="KW-0067">ATP-binding</keyword>
<keyword evidence="1" id="KW-0418">Kinase</keyword>
<evidence type="ECO:0000313" key="4">
    <source>
        <dbReference type="Proteomes" id="UP000318720"/>
    </source>
</evidence>
<keyword evidence="1" id="KW-0808">Transferase</keyword>
<dbReference type="GO" id="GO:0004674">
    <property type="term" value="F:protein serine/threonine kinase activity"/>
    <property type="evidence" value="ECO:0007669"/>
    <property type="project" value="UniProtKB-KW"/>
</dbReference>
<gene>
    <name evidence="3" type="ORF">Sipo8835_37135</name>
</gene>
<reference evidence="3 4" key="1">
    <citation type="submission" date="2019-03" db="EMBL/GenBank/DDBJ databases">
        <title>Comparative genomic analyses of the sweetpotato soil rot pathogen, Streptomyces ipomoeae.</title>
        <authorList>
            <person name="Ruschel Soares N."/>
            <person name="Badger J.H."/>
            <person name="Huguet-Tapia J.C."/>
            <person name="Clark C.A."/>
            <person name="Pettis G.S."/>
        </authorList>
    </citation>
    <scope>NUCLEOTIDE SEQUENCE [LARGE SCALE GENOMIC DNA]</scope>
    <source>
        <strain evidence="3 4">88-35</strain>
    </source>
</reference>
<dbReference type="PANTHER" id="PTHR35526:SF3">
    <property type="entry name" value="ANTI-SIGMA-F FACTOR RSBW"/>
    <property type="match status" value="1"/>
</dbReference>